<keyword evidence="3" id="KW-1185">Reference proteome</keyword>
<reference evidence="2 3" key="1">
    <citation type="submission" date="2024-06" db="EMBL/GenBank/DDBJ databases">
        <title>A chromosome level genome sequence of Diviner's sage (Salvia divinorum).</title>
        <authorList>
            <person name="Ford S.A."/>
            <person name="Ro D.-K."/>
            <person name="Ness R.W."/>
            <person name="Phillips M.A."/>
        </authorList>
    </citation>
    <scope>NUCLEOTIDE SEQUENCE [LARGE SCALE GENOMIC DNA]</scope>
    <source>
        <strain evidence="2">SAF-2024a</strain>
        <tissue evidence="2">Leaf</tissue>
    </source>
</reference>
<proteinExistence type="inferred from homology"/>
<evidence type="ECO:0000313" key="3">
    <source>
        <dbReference type="Proteomes" id="UP001567538"/>
    </source>
</evidence>
<name>A0ABD1GMR6_SALDI</name>
<dbReference type="Proteomes" id="UP001567538">
    <property type="component" value="Unassembled WGS sequence"/>
</dbReference>
<dbReference type="InterPro" id="IPR038595">
    <property type="entry name" value="LOR_sf"/>
</dbReference>
<dbReference type="InterPro" id="IPR007612">
    <property type="entry name" value="LOR"/>
</dbReference>
<evidence type="ECO:0000313" key="2">
    <source>
        <dbReference type="EMBL" id="KAL1545428.1"/>
    </source>
</evidence>
<evidence type="ECO:0000256" key="1">
    <source>
        <dbReference type="ARBA" id="ARBA00005437"/>
    </source>
</evidence>
<dbReference type="SUPFAM" id="SSF54518">
    <property type="entry name" value="Tubby C-terminal domain-like"/>
    <property type="match status" value="1"/>
</dbReference>
<sequence>MIFSVRKSTVMMMKTKLSVFMAGNMEEEKCDFRIEGNRWESSCAIYAGQSDNIIAQMHRQHSVTSILLGKDTFCVTVYPNVDHAFVVALVVILQQINEDRHAS</sequence>
<accession>A0ABD1GMR6</accession>
<dbReference type="InterPro" id="IPR025659">
    <property type="entry name" value="Tubby-like_C"/>
</dbReference>
<dbReference type="AlphaFoldDB" id="A0ABD1GMR6"/>
<dbReference type="Gene3D" id="2.40.160.200">
    <property type="entry name" value="LURP1-related"/>
    <property type="match status" value="1"/>
</dbReference>
<dbReference type="Pfam" id="PF04525">
    <property type="entry name" value="LOR"/>
    <property type="match status" value="1"/>
</dbReference>
<comment type="similarity">
    <text evidence="1">Belongs to the LOR family.</text>
</comment>
<dbReference type="PANTHER" id="PTHR31087">
    <property type="match status" value="1"/>
</dbReference>
<protein>
    <submittedName>
        <fullName evidence="2">Protein LURP-one-related 15-like</fullName>
    </submittedName>
</protein>
<gene>
    <name evidence="2" type="ORF">AAHA92_22156</name>
</gene>
<dbReference type="PANTHER" id="PTHR31087:SF58">
    <property type="entry name" value="OS07G0230700 PROTEIN"/>
    <property type="match status" value="1"/>
</dbReference>
<organism evidence="2 3">
    <name type="scientific">Salvia divinorum</name>
    <name type="common">Maria pastora</name>
    <name type="synonym">Diviner's sage</name>
    <dbReference type="NCBI Taxonomy" id="28513"/>
    <lineage>
        <taxon>Eukaryota</taxon>
        <taxon>Viridiplantae</taxon>
        <taxon>Streptophyta</taxon>
        <taxon>Embryophyta</taxon>
        <taxon>Tracheophyta</taxon>
        <taxon>Spermatophyta</taxon>
        <taxon>Magnoliopsida</taxon>
        <taxon>eudicotyledons</taxon>
        <taxon>Gunneridae</taxon>
        <taxon>Pentapetalae</taxon>
        <taxon>asterids</taxon>
        <taxon>lamiids</taxon>
        <taxon>Lamiales</taxon>
        <taxon>Lamiaceae</taxon>
        <taxon>Nepetoideae</taxon>
        <taxon>Mentheae</taxon>
        <taxon>Salviinae</taxon>
        <taxon>Salvia</taxon>
        <taxon>Salvia subgen. Calosphace</taxon>
    </lineage>
</organism>
<dbReference type="EMBL" id="JBEAFC010000008">
    <property type="protein sequence ID" value="KAL1545428.1"/>
    <property type="molecule type" value="Genomic_DNA"/>
</dbReference>
<comment type="caution">
    <text evidence="2">The sequence shown here is derived from an EMBL/GenBank/DDBJ whole genome shotgun (WGS) entry which is preliminary data.</text>
</comment>